<feature type="domain" description="Glutamine amidotransferase type-2" evidence="8">
    <location>
        <begin position="2"/>
        <end position="215"/>
    </location>
</feature>
<comment type="caution">
    <text evidence="10">The sequence shown here is derived from an EMBL/GenBank/DDBJ whole genome shotgun (WGS) entry which is preliminary data.</text>
</comment>
<dbReference type="Pfam" id="PF13522">
    <property type="entry name" value="GATase_6"/>
    <property type="match status" value="1"/>
</dbReference>
<gene>
    <name evidence="10" type="primary">glmS</name>
    <name evidence="10" type="ORF">CVU76_02305</name>
</gene>
<dbReference type="NCBIfam" id="TIGR01135">
    <property type="entry name" value="glmS"/>
    <property type="match status" value="1"/>
</dbReference>
<sequence>MCGIFGYMGKSNAPYIIHQGLKRLEYRGYDSWGISTIEKGNIVTTKDTGHIPESIKLKTNPTTVGIGHTRWATHGGVTITNAHPHYSTDRSFVLAQNGIVENYTELKAYLEKLGYIFDTQVDTEVIVKLVEHELKTTKTLREALIKAFKQLEGRNTVILLDSKSGQILAIRNGSPLILGVKEKDIYLASDPLAFNQYCRDIVEINNGEMIEIKDGKYKLFDIKKDKYINRKPREEKLLEIDIDKEKYEHYMIKEIVEQQHTILKATEYTQKQLQPFIKRLKETENIYTIGAGTAGFSADQIAYYLRKIGKKNAISIKSYETESYLENISPNDTVIAISQSGETADTLEAVEILKERGVYIASIINMPGSTLSRLSNSYFMSNAGSEICVASTKVFTSQISFGYLLSKTLVGEYTDAKRELRTISNNLEDFFSKKTFKQIENISKVLKEKEHFFVLGKGQNFHIAQEGALKIKEISYKHFEGFAAGELKHGVIALIEEGTPVLSIVSNDKNVKDLISATQEVKARGALTIGIGDKQDTDCFDYFIEVAKSNDLKAISNVIPFQLISYYLAKELGNNIDKPRNLAKSVTVK</sequence>
<reference evidence="10 11" key="1">
    <citation type="journal article" date="2017" name="ISME J.">
        <title>Potential for microbial H2 and metal transformations associated with novel bacteria and archaea in deep terrestrial subsurface sediments.</title>
        <authorList>
            <person name="Hernsdorf A.W."/>
            <person name="Amano Y."/>
            <person name="Miyakawa K."/>
            <person name="Ise K."/>
            <person name="Suzuki Y."/>
            <person name="Anantharaman K."/>
            <person name="Probst A."/>
            <person name="Burstein D."/>
            <person name="Thomas B.C."/>
            <person name="Banfield J.F."/>
        </authorList>
    </citation>
    <scope>NUCLEOTIDE SEQUENCE [LARGE SCALE GENOMIC DNA]</scope>
    <source>
        <strain evidence="10">HGW-Dojkabacteria-1</strain>
    </source>
</reference>
<evidence type="ECO:0000259" key="8">
    <source>
        <dbReference type="PROSITE" id="PS51278"/>
    </source>
</evidence>
<dbReference type="InterPro" id="IPR029055">
    <property type="entry name" value="Ntn_hydrolases_N"/>
</dbReference>
<evidence type="ECO:0000256" key="5">
    <source>
        <dbReference type="ARBA" id="ARBA00022679"/>
    </source>
</evidence>
<dbReference type="InterPro" id="IPR001347">
    <property type="entry name" value="SIS_dom"/>
</dbReference>
<dbReference type="InterPro" id="IPR035490">
    <property type="entry name" value="GlmS/FrlB_SIS"/>
</dbReference>
<organism evidence="10 11">
    <name type="scientific">Candidatus Dojkabacteria bacterium HGW-Dojkabacteria-1</name>
    <dbReference type="NCBI Taxonomy" id="2013761"/>
    <lineage>
        <taxon>Bacteria</taxon>
        <taxon>Candidatus Dojkabacteria</taxon>
    </lineage>
</organism>
<dbReference type="Gene3D" id="3.60.20.10">
    <property type="entry name" value="Glutamine Phosphoribosylpyrophosphate, subunit 1, domain 1"/>
    <property type="match status" value="1"/>
</dbReference>
<dbReference type="CDD" id="cd05009">
    <property type="entry name" value="SIS_GlmS_GlmD_2"/>
    <property type="match status" value="1"/>
</dbReference>
<dbReference type="GO" id="GO:0006487">
    <property type="term" value="P:protein N-linked glycosylation"/>
    <property type="evidence" value="ECO:0007669"/>
    <property type="project" value="TreeGrafter"/>
</dbReference>
<dbReference type="EC" id="2.6.1.16" evidence="2"/>
<evidence type="ECO:0000313" key="11">
    <source>
        <dbReference type="Proteomes" id="UP000233417"/>
    </source>
</evidence>
<evidence type="ECO:0000256" key="6">
    <source>
        <dbReference type="ARBA" id="ARBA00022737"/>
    </source>
</evidence>
<dbReference type="EMBL" id="PHAO01000001">
    <property type="protein sequence ID" value="PKN02835.1"/>
    <property type="molecule type" value="Genomic_DNA"/>
</dbReference>
<dbReference type="InterPro" id="IPR047084">
    <property type="entry name" value="GFAT_N"/>
</dbReference>
<keyword evidence="5" id="KW-0808">Transferase</keyword>
<dbReference type="NCBIfam" id="NF001484">
    <property type="entry name" value="PRK00331.1"/>
    <property type="match status" value="1"/>
</dbReference>
<dbReference type="Proteomes" id="UP000233417">
    <property type="component" value="Unassembled WGS sequence"/>
</dbReference>
<evidence type="ECO:0000256" key="2">
    <source>
        <dbReference type="ARBA" id="ARBA00012916"/>
    </source>
</evidence>
<keyword evidence="6" id="KW-0677">Repeat</keyword>
<dbReference type="InterPro" id="IPR046348">
    <property type="entry name" value="SIS_dom_sf"/>
</dbReference>
<dbReference type="PANTHER" id="PTHR10937:SF0">
    <property type="entry name" value="GLUTAMINE--FRUCTOSE-6-PHOSPHATE TRANSAMINASE (ISOMERIZING)"/>
    <property type="match status" value="1"/>
</dbReference>
<dbReference type="SUPFAM" id="SSF56235">
    <property type="entry name" value="N-terminal nucleophile aminohydrolases (Ntn hydrolases)"/>
    <property type="match status" value="1"/>
</dbReference>
<proteinExistence type="predicted"/>
<dbReference type="PROSITE" id="PS51464">
    <property type="entry name" value="SIS"/>
    <property type="match status" value="2"/>
</dbReference>
<dbReference type="GO" id="GO:0006047">
    <property type="term" value="P:UDP-N-acetylglucosamine metabolic process"/>
    <property type="evidence" value="ECO:0007669"/>
    <property type="project" value="TreeGrafter"/>
</dbReference>
<feature type="domain" description="SIS" evidence="9">
    <location>
        <begin position="442"/>
        <end position="579"/>
    </location>
</feature>
<evidence type="ECO:0000256" key="7">
    <source>
        <dbReference type="ARBA" id="ARBA00022962"/>
    </source>
</evidence>
<dbReference type="PANTHER" id="PTHR10937">
    <property type="entry name" value="GLUCOSAMINE--FRUCTOSE-6-PHOSPHATE AMINOTRANSFERASE, ISOMERIZING"/>
    <property type="match status" value="1"/>
</dbReference>
<dbReference type="GO" id="GO:0097367">
    <property type="term" value="F:carbohydrate derivative binding"/>
    <property type="evidence" value="ECO:0007669"/>
    <property type="project" value="InterPro"/>
</dbReference>
<dbReference type="Gene3D" id="3.40.50.10490">
    <property type="entry name" value="Glucose-6-phosphate isomerase like protein, domain 1"/>
    <property type="match status" value="2"/>
</dbReference>
<dbReference type="CDD" id="cd00714">
    <property type="entry name" value="GFAT"/>
    <property type="match status" value="1"/>
</dbReference>
<evidence type="ECO:0000259" key="9">
    <source>
        <dbReference type="PROSITE" id="PS51464"/>
    </source>
</evidence>
<dbReference type="GO" id="GO:0006002">
    <property type="term" value="P:fructose 6-phosphate metabolic process"/>
    <property type="evidence" value="ECO:0007669"/>
    <property type="project" value="TreeGrafter"/>
</dbReference>
<dbReference type="InterPro" id="IPR035466">
    <property type="entry name" value="GlmS/AgaS_SIS"/>
</dbReference>
<dbReference type="CDD" id="cd05008">
    <property type="entry name" value="SIS_GlmS_GlmD_1"/>
    <property type="match status" value="1"/>
</dbReference>
<dbReference type="Pfam" id="PF01380">
    <property type="entry name" value="SIS"/>
    <property type="match status" value="2"/>
</dbReference>
<dbReference type="AlphaFoldDB" id="A0A2N2F3N9"/>
<evidence type="ECO:0000256" key="3">
    <source>
        <dbReference type="ARBA" id="ARBA00016090"/>
    </source>
</evidence>
<protein>
    <recommendedName>
        <fullName evidence="3">Glutamine--fructose-6-phosphate aminotransferase [isomerizing]</fullName>
        <ecNumber evidence="2">2.6.1.16</ecNumber>
    </recommendedName>
</protein>
<evidence type="ECO:0000256" key="4">
    <source>
        <dbReference type="ARBA" id="ARBA00022576"/>
    </source>
</evidence>
<feature type="domain" description="SIS" evidence="9">
    <location>
        <begin position="276"/>
        <end position="415"/>
    </location>
</feature>
<keyword evidence="7" id="KW-0315">Glutamine amidotransferase</keyword>
<dbReference type="PROSITE" id="PS51278">
    <property type="entry name" value="GATASE_TYPE_2"/>
    <property type="match status" value="1"/>
</dbReference>
<comment type="catalytic activity">
    <reaction evidence="1">
        <text>D-fructose 6-phosphate + L-glutamine = D-glucosamine 6-phosphate + L-glutamate</text>
        <dbReference type="Rhea" id="RHEA:13237"/>
        <dbReference type="ChEBI" id="CHEBI:29985"/>
        <dbReference type="ChEBI" id="CHEBI:58359"/>
        <dbReference type="ChEBI" id="CHEBI:58725"/>
        <dbReference type="ChEBI" id="CHEBI:61527"/>
        <dbReference type="EC" id="2.6.1.16"/>
    </reaction>
</comment>
<dbReference type="InterPro" id="IPR005855">
    <property type="entry name" value="GFAT"/>
</dbReference>
<evidence type="ECO:0000256" key="1">
    <source>
        <dbReference type="ARBA" id="ARBA00001031"/>
    </source>
</evidence>
<evidence type="ECO:0000313" key="10">
    <source>
        <dbReference type="EMBL" id="PKN02835.1"/>
    </source>
</evidence>
<keyword evidence="4" id="KW-0032">Aminotransferase</keyword>
<dbReference type="GO" id="GO:0004360">
    <property type="term" value="F:glutamine-fructose-6-phosphate transaminase (isomerizing) activity"/>
    <property type="evidence" value="ECO:0007669"/>
    <property type="project" value="UniProtKB-EC"/>
</dbReference>
<dbReference type="InterPro" id="IPR017932">
    <property type="entry name" value="GATase_2_dom"/>
</dbReference>
<name>A0A2N2F3N9_9BACT</name>
<accession>A0A2N2F3N9</accession>
<dbReference type="SUPFAM" id="SSF53697">
    <property type="entry name" value="SIS domain"/>
    <property type="match status" value="1"/>
</dbReference>